<gene>
    <name evidence="1" type="ORF">FPV60_16935</name>
</gene>
<protein>
    <submittedName>
        <fullName evidence="1">Uncharacterized protein</fullName>
    </submittedName>
</protein>
<comment type="caution">
    <text evidence="1">The sequence shown here is derived from an EMBL/GenBank/DDBJ whole genome shotgun (WGS) entry which is preliminary data.</text>
</comment>
<accession>A0A558F078</accession>
<proteinExistence type="predicted"/>
<dbReference type="Proteomes" id="UP000316981">
    <property type="component" value="Unassembled WGS sequence"/>
</dbReference>
<evidence type="ECO:0000313" key="2">
    <source>
        <dbReference type="Proteomes" id="UP000316981"/>
    </source>
</evidence>
<evidence type="ECO:0000313" key="1">
    <source>
        <dbReference type="EMBL" id="TVT78589.1"/>
    </source>
</evidence>
<reference evidence="1 2" key="1">
    <citation type="submission" date="2019-07" db="EMBL/GenBank/DDBJ databases">
        <title>Draft Genome Sequence of the first blaOXA-58-Harboring Acinetobacter colistiniresistens clinical isolate from Brazil.</title>
        <authorList>
            <person name="Favaro L.S."/>
            <person name="Paula-Petroli S.B."/>
            <person name="Moura C.F."/>
            <person name="Tognim M.C.B."/>
            <person name="Venancio E.J."/>
            <person name="Yamada-Ogatta S.F."/>
            <person name="Carrara-Marroni F.E."/>
        </authorList>
    </citation>
    <scope>NUCLEOTIDE SEQUENCE [LARGE SCALE GENOMIC DNA]</scope>
    <source>
        <strain evidence="1 2">DL</strain>
    </source>
</reference>
<sequence length="66" mass="7524">MMDFQNIVIARQAITDKHGTNKPQLIIQSEMDCPVCTTGKMRYQISAHNGHIAAECSTRNCVRWME</sequence>
<dbReference type="AlphaFoldDB" id="A0A558F078"/>
<name>A0A558F078_9GAMM</name>
<organism evidence="1 2">
    <name type="scientific">Acinetobacter colistiniresistens</name>
    <dbReference type="NCBI Taxonomy" id="280145"/>
    <lineage>
        <taxon>Bacteria</taxon>
        <taxon>Pseudomonadati</taxon>
        <taxon>Pseudomonadota</taxon>
        <taxon>Gammaproteobacteria</taxon>
        <taxon>Moraxellales</taxon>
        <taxon>Moraxellaceae</taxon>
        <taxon>Acinetobacter</taxon>
    </lineage>
</organism>
<dbReference type="EMBL" id="VMTP01000088">
    <property type="protein sequence ID" value="TVT78589.1"/>
    <property type="molecule type" value="Genomic_DNA"/>
</dbReference>